<dbReference type="HOGENOM" id="CLU_021868_1_1_1"/>
<dbReference type="PROSITE" id="PS51352">
    <property type="entry name" value="THIOREDOXIN_2"/>
    <property type="match status" value="1"/>
</dbReference>
<keyword evidence="6" id="KW-1185">Reference proteome</keyword>
<feature type="region of interest" description="Disordered" evidence="3">
    <location>
        <begin position="50"/>
        <end position="71"/>
    </location>
</feature>
<dbReference type="STRING" id="1220162.K1VVL8"/>
<protein>
    <recommendedName>
        <fullName evidence="4">Thioredoxin domain-containing protein</fullName>
    </recommendedName>
</protein>
<dbReference type="GO" id="GO:0005783">
    <property type="term" value="C:endoplasmic reticulum"/>
    <property type="evidence" value="ECO:0007669"/>
    <property type="project" value="TreeGrafter"/>
</dbReference>
<dbReference type="SUPFAM" id="SSF52833">
    <property type="entry name" value="Thioredoxin-like"/>
    <property type="match status" value="2"/>
</dbReference>
<evidence type="ECO:0000256" key="1">
    <source>
        <dbReference type="ARBA" id="ARBA00006347"/>
    </source>
</evidence>
<dbReference type="CDD" id="cd02961">
    <property type="entry name" value="PDI_a_family"/>
    <property type="match status" value="2"/>
</dbReference>
<comment type="similarity">
    <text evidence="1">Belongs to the protein disulfide isomerase family.</text>
</comment>
<feature type="compositionally biased region" description="Basic and acidic residues" evidence="3">
    <location>
        <begin position="56"/>
        <end position="65"/>
    </location>
</feature>
<organism evidence="5 6">
    <name type="scientific">Trichosporon asahii var. asahii (strain CBS 8904)</name>
    <name type="common">Yeast</name>
    <dbReference type="NCBI Taxonomy" id="1220162"/>
    <lineage>
        <taxon>Eukaryota</taxon>
        <taxon>Fungi</taxon>
        <taxon>Dikarya</taxon>
        <taxon>Basidiomycota</taxon>
        <taxon>Agaricomycotina</taxon>
        <taxon>Tremellomycetes</taxon>
        <taxon>Trichosporonales</taxon>
        <taxon>Trichosporonaceae</taxon>
        <taxon>Trichosporon</taxon>
    </lineage>
</organism>
<dbReference type="PANTHER" id="PTHR45672">
    <property type="entry name" value="PROTEIN DISULFIDE-ISOMERASE C17H9.14C-RELATED"/>
    <property type="match status" value="1"/>
</dbReference>
<dbReference type="Proteomes" id="UP000006757">
    <property type="component" value="Unassembled WGS sequence"/>
</dbReference>
<evidence type="ECO:0000256" key="3">
    <source>
        <dbReference type="SAM" id="MobiDB-lite"/>
    </source>
</evidence>
<dbReference type="InParanoid" id="K1VVL8"/>
<evidence type="ECO:0000256" key="2">
    <source>
        <dbReference type="ARBA" id="ARBA00022729"/>
    </source>
</evidence>
<name>K1VVL8_TRIAC</name>
<dbReference type="GO" id="GO:0003756">
    <property type="term" value="F:protein disulfide isomerase activity"/>
    <property type="evidence" value="ECO:0007669"/>
    <property type="project" value="TreeGrafter"/>
</dbReference>
<proteinExistence type="inferred from homology"/>
<dbReference type="InterPro" id="IPR013766">
    <property type="entry name" value="Thioredoxin_domain"/>
</dbReference>
<dbReference type="Pfam" id="PF13848">
    <property type="entry name" value="Thioredoxin_6"/>
    <property type="match status" value="1"/>
</dbReference>
<comment type="caution">
    <text evidence="5">The sequence shown here is derived from an EMBL/GenBank/DDBJ whole genome shotgun (WGS) entry which is preliminary data.</text>
</comment>
<dbReference type="InterPro" id="IPR036249">
    <property type="entry name" value="Thioredoxin-like_sf"/>
</dbReference>
<dbReference type="AlphaFoldDB" id="K1VVL8"/>
<sequence>MEAIEKMSSDVGVGAVTPHAQLVARHVPRAWSGEISVAVFLGAGLPPHDRVHRHQARTDSRRDTHASNSDSRLYFRSASPPLSFAFANQNGRQLDMILRPFLALAAAALAPLSLASEKVNDVKERRAHGEIGMLRLKLTSGGHCRAFAPTWERLVEENSHLENFGFHMAQVNCLAQGDLCTKNNVKGYPQIHLYVDGEDQGEFPPEKRYYDLLTTYISEEADKYAKSLKLDTGDDGGASTPNADGQVKEVDDDGLEKLREEGPVLLTASCKSFAPTYKSLAAEMKGEINIASVNCDDHRDACRRHDIQGYPTVKLLQGGKRGTSLEYSGSRSVPKLKKFLNENVNSSTMTKINADMFNSTLAENDVFFLFLQSFVTTKDQVRSVKDAVASLPANVSVFTSNDPALYRDLSVAQPYPESALLAFAGHDRRPVASMPLPTNQDKLDRFVFENQFPLTYDVTESMYLDVLKNKEFRPIVVMAAFKQDATKGESEAELRKIARAWRKMPRTFDQPVWFASVNGDKWAKWLKRNYGMTPADMPSVVILDSKKDEYYDTTLEGERVRLDGAAIFSVLEGVYQKFLKPKKPESRFAWGTAGIRAGFLDIVVWMAENPIKGFFLALFVLMGSMSLVGRCFQRDRSGFGGYMNEKGYKRGSNHERLD</sequence>
<dbReference type="eggNOG" id="KOG0191">
    <property type="taxonomic scope" value="Eukaryota"/>
</dbReference>
<feature type="region of interest" description="Disordered" evidence="3">
    <location>
        <begin position="229"/>
        <end position="249"/>
    </location>
</feature>
<evidence type="ECO:0000313" key="6">
    <source>
        <dbReference type="Proteomes" id="UP000006757"/>
    </source>
</evidence>
<dbReference type="OMA" id="GIAEWLF"/>
<feature type="domain" description="Thioredoxin" evidence="4">
    <location>
        <begin position="227"/>
        <end position="345"/>
    </location>
</feature>
<dbReference type="GO" id="GO:0006457">
    <property type="term" value="P:protein folding"/>
    <property type="evidence" value="ECO:0007669"/>
    <property type="project" value="TreeGrafter"/>
</dbReference>
<gene>
    <name evidence="5" type="ORF">A1Q2_02235</name>
</gene>
<dbReference type="InterPro" id="IPR051063">
    <property type="entry name" value="PDI"/>
</dbReference>
<evidence type="ECO:0000259" key="4">
    <source>
        <dbReference type="PROSITE" id="PS51352"/>
    </source>
</evidence>
<evidence type="ECO:0000313" key="5">
    <source>
        <dbReference type="EMBL" id="EKD03517.1"/>
    </source>
</evidence>
<dbReference type="PANTHER" id="PTHR45672:SF3">
    <property type="entry name" value="THIOREDOXIN DOMAIN-CONTAINING PROTEIN 5"/>
    <property type="match status" value="1"/>
</dbReference>
<dbReference type="Gene3D" id="3.40.30.10">
    <property type="entry name" value="Glutaredoxin"/>
    <property type="match status" value="3"/>
</dbReference>
<dbReference type="OrthoDB" id="72053at2759"/>
<dbReference type="Pfam" id="PF00085">
    <property type="entry name" value="Thioredoxin"/>
    <property type="match status" value="2"/>
</dbReference>
<accession>K1VVL8</accession>
<keyword evidence="2" id="KW-0732">Signal</keyword>
<dbReference type="EMBL" id="AMBO01000247">
    <property type="protein sequence ID" value="EKD03517.1"/>
    <property type="molecule type" value="Genomic_DNA"/>
</dbReference>
<reference evidence="5 6" key="1">
    <citation type="journal article" date="2012" name="Eukaryot. Cell">
        <title>Genome sequence of the Trichosporon asahii environmental strain CBS 8904.</title>
        <authorList>
            <person name="Yang R.Y."/>
            <person name="Li H.T."/>
            <person name="Zhu H."/>
            <person name="Zhou G.P."/>
            <person name="Wang M."/>
            <person name="Wang L."/>
        </authorList>
    </citation>
    <scope>NUCLEOTIDE SEQUENCE [LARGE SCALE GENOMIC DNA]</scope>
    <source>
        <strain evidence="5 6">CBS 8904</strain>
    </source>
</reference>